<accession>G6EJ18</accession>
<name>G6EJ18_9SPHN</name>
<evidence type="ECO:0000259" key="1">
    <source>
        <dbReference type="Pfam" id="PF07238"/>
    </source>
</evidence>
<dbReference type="GO" id="GO:0035438">
    <property type="term" value="F:cyclic-di-GMP binding"/>
    <property type="evidence" value="ECO:0007669"/>
    <property type="project" value="InterPro"/>
</dbReference>
<dbReference type="Proteomes" id="UP000004030">
    <property type="component" value="Unassembled WGS sequence"/>
</dbReference>
<evidence type="ECO:0000313" key="2">
    <source>
        <dbReference type="EMBL" id="EHJ58777.1"/>
    </source>
</evidence>
<dbReference type="KEGG" id="npn:JI59_03660"/>
<keyword evidence="3" id="KW-1185">Reference proteome</keyword>
<dbReference type="InterPro" id="IPR009875">
    <property type="entry name" value="PilZ_domain"/>
</dbReference>
<gene>
    <name evidence="2" type="ORF">NSU_4339</name>
</gene>
<dbReference type="EMBL" id="AGFM01000065">
    <property type="protein sequence ID" value="EHJ58777.1"/>
    <property type="molecule type" value="Genomic_DNA"/>
</dbReference>
<evidence type="ECO:0000313" key="3">
    <source>
        <dbReference type="Proteomes" id="UP000004030"/>
    </source>
</evidence>
<comment type="caution">
    <text evidence="2">The sequence shown here is derived from an EMBL/GenBank/DDBJ whole genome shotgun (WGS) entry which is preliminary data.</text>
</comment>
<dbReference type="AlphaFoldDB" id="G6EJ18"/>
<protein>
    <recommendedName>
        <fullName evidence="1">PilZ domain-containing protein</fullName>
    </recommendedName>
</protein>
<dbReference type="PATRIC" id="fig|1088721.3.peg.4276"/>
<sequence>MGVTILCEVRQGTRPWKMARLEDLSPGGFRIAWFPEARPELPLRIRIPGMQLLTARICWERDAVIGCEFEAPLHIAVFEHIVQSTQTA</sequence>
<dbReference type="Pfam" id="PF07238">
    <property type="entry name" value="PilZ"/>
    <property type="match status" value="1"/>
</dbReference>
<reference evidence="2 3" key="1">
    <citation type="journal article" date="2012" name="J. Bacteriol.">
        <title>Genome sequence of benzo(a)pyrene-degrading bacterium Novosphingobium pentaromativorans US6-1.</title>
        <authorList>
            <person name="Luo Y.R."/>
            <person name="Kang S.G."/>
            <person name="Kim S.J."/>
            <person name="Kim M.R."/>
            <person name="Li N."/>
            <person name="Lee J.H."/>
            <person name="Kwon K.K."/>
        </authorList>
    </citation>
    <scope>NUCLEOTIDE SEQUENCE [LARGE SCALE GENOMIC DNA]</scope>
    <source>
        <strain evidence="2 3">US6-1</strain>
    </source>
</reference>
<dbReference type="SUPFAM" id="SSF141371">
    <property type="entry name" value="PilZ domain-like"/>
    <property type="match status" value="1"/>
</dbReference>
<organism evidence="2 3">
    <name type="scientific">Novosphingobium pentaromativorans US6-1</name>
    <dbReference type="NCBI Taxonomy" id="1088721"/>
    <lineage>
        <taxon>Bacteria</taxon>
        <taxon>Pseudomonadati</taxon>
        <taxon>Pseudomonadota</taxon>
        <taxon>Alphaproteobacteria</taxon>
        <taxon>Sphingomonadales</taxon>
        <taxon>Sphingomonadaceae</taxon>
        <taxon>Novosphingobium</taxon>
    </lineage>
</organism>
<proteinExistence type="predicted"/>
<feature type="domain" description="PilZ" evidence="1">
    <location>
        <begin position="3"/>
        <end position="83"/>
    </location>
</feature>